<evidence type="ECO:0000313" key="1">
    <source>
        <dbReference type="EMBL" id="KPI91252.1"/>
    </source>
</evidence>
<keyword evidence="2" id="KW-1185">Reference proteome</keyword>
<evidence type="ECO:0000313" key="2">
    <source>
        <dbReference type="Proteomes" id="UP000053268"/>
    </source>
</evidence>
<sequence length="67" mass="7402">MKSAEASLAHAAFSVVVTFERAGLAVRWRDGRSTTCAGSDFMKSKLINNESVLKSYRSGTKRKEYLS</sequence>
<dbReference type="Proteomes" id="UP000053268">
    <property type="component" value="Unassembled WGS sequence"/>
</dbReference>
<proteinExistence type="predicted"/>
<reference evidence="1 2" key="1">
    <citation type="journal article" date="2015" name="Nat. Commun.">
        <title>Outbred genome sequencing and CRISPR/Cas9 gene editing in butterflies.</title>
        <authorList>
            <person name="Li X."/>
            <person name="Fan D."/>
            <person name="Zhang W."/>
            <person name="Liu G."/>
            <person name="Zhang L."/>
            <person name="Zhao L."/>
            <person name="Fang X."/>
            <person name="Chen L."/>
            <person name="Dong Y."/>
            <person name="Chen Y."/>
            <person name="Ding Y."/>
            <person name="Zhao R."/>
            <person name="Feng M."/>
            <person name="Zhu Y."/>
            <person name="Feng Y."/>
            <person name="Jiang X."/>
            <person name="Zhu D."/>
            <person name="Xiang H."/>
            <person name="Feng X."/>
            <person name="Li S."/>
            <person name="Wang J."/>
            <person name="Zhang G."/>
            <person name="Kronforst M.R."/>
            <person name="Wang W."/>
        </authorList>
    </citation>
    <scope>NUCLEOTIDE SEQUENCE [LARGE SCALE GENOMIC DNA]</scope>
    <source>
        <strain evidence="1">Ya'a_city_454_Px</strain>
        <tissue evidence="1">Whole body</tissue>
    </source>
</reference>
<protein>
    <submittedName>
        <fullName evidence="1">Uncharacterized protein</fullName>
    </submittedName>
</protein>
<accession>A0A194PDD0</accession>
<gene>
    <name evidence="1" type="ORF">RR46_14756</name>
</gene>
<dbReference type="EMBL" id="KQ459606">
    <property type="protein sequence ID" value="KPI91252.1"/>
    <property type="molecule type" value="Genomic_DNA"/>
</dbReference>
<organism evidence="1 2">
    <name type="scientific">Papilio xuthus</name>
    <name type="common">Asian swallowtail butterfly</name>
    <dbReference type="NCBI Taxonomy" id="66420"/>
    <lineage>
        <taxon>Eukaryota</taxon>
        <taxon>Metazoa</taxon>
        <taxon>Ecdysozoa</taxon>
        <taxon>Arthropoda</taxon>
        <taxon>Hexapoda</taxon>
        <taxon>Insecta</taxon>
        <taxon>Pterygota</taxon>
        <taxon>Neoptera</taxon>
        <taxon>Endopterygota</taxon>
        <taxon>Lepidoptera</taxon>
        <taxon>Glossata</taxon>
        <taxon>Ditrysia</taxon>
        <taxon>Papilionoidea</taxon>
        <taxon>Papilionidae</taxon>
        <taxon>Papilioninae</taxon>
        <taxon>Papilio</taxon>
    </lineage>
</organism>
<dbReference type="AlphaFoldDB" id="A0A194PDD0"/>
<name>A0A194PDD0_PAPXU</name>